<dbReference type="Pfam" id="PF16363">
    <property type="entry name" value="GDP_Man_Dehyd"/>
    <property type="match status" value="1"/>
</dbReference>
<keyword evidence="2" id="KW-0456">Lyase</keyword>
<evidence type="ECO:0000313" key="2">
    <source>
        <dbReference type="EMBL" id="CAD6491168.1"/>
    </source>
</evidence>
<dbReference type="EC" id="4.2.1.47" evidence="2"/>
<dbReference type="InterPro" id="IPR016040">
    <property type="entry name" value="NAD(P)-bd_dom"/>
</dbReference>
<dbReference type="InterPro" id="IPR036291">
    <property type="entry name" value="NAD(P)-bd_dom_sf"/>
</dbReference>
<dbReference type="CDD" id="cd05260">
    <property type="entry name" value="GDP_MD_SDR_e"/>
    <property type="match status" value="1"/>
</dbReference>
<dbReference type="Gene3D" id="3.40.50.720">
    <property type="entry name" value="NAD(P)-binding Rossmann-like Domain"/>
    <property type="match status" value="1"/>
</dbReference>
<comment type="caution">
    <text evidence="2">The sequence shown here is derived from an EMBL/GenBank/DDBJ whole genome shotgun (WGS) entry which is preliminary data.</text>
</comment>
<organism evidence="2 3">
    <name type="scientific">Candidatus Argoarchaeum ethanivorans</name>
    <dbReference type="NCBI Taxonomy" id="2608793"/>
    <lineage>
        <taxon>Archaea</taxon>
        <taxon>Methanobacteriati</taxon>
        <taxon>Methanobacteriota</taxon>
        <taxon>Stenosarchaea group</taxon>
        <taxon>Methanomicrobia</taxon>
        <taxon>Methanosarcinales</taxon>
        <taxon>Methanosarcinales incertae sedis</taxon>
        <taxon>GOM Arc I cluster</taxon>
        <taxon>Candidatus Argoarchaeum</taxon>
    </lineage>
</organism>
<dbReference type="Proteomes" id="UP000603056">
    <property type="component" value="Unassembled WGS sequence"/>
</dbReference>
<protein>
    <submittedName>
        <fullName evidence="2">GDP-mannose 4,6-dehydratase</fullName>
        <ecNumber evidence="2">4.2.1.47</ecNumber>
    </submittedName>
</protein>
<evidence type="ECO:0000259" key="1">
    <source>
        <dbReference type="Pfam" id="PF16363"/>
    </source>
</evidence>
<dbReference type="AlphaFoldDB" id="A0A811T5J3"/>
<proteinExistence type="predicted"/>
<reference evidence="2" key="1">
    <citation type="submission" date="2020-10" db="EMBL/GenBank/DDBJ databases">
        <authorList>
            <person name="Hahn C.J."/>
            <person name="Laso-Perez R."/>
            <person name="Vulcano F."/>
            <person name="Vaziourakis K.-M."/>
            <person name="Stokke R."/>
            <person name="Steen I.H."/>
            <person name="Teske A."/>
            <person name="Boetius A."/>
            <person name="Liebeke M."/>
            <person name="Amann R."/>
            <person name="Knittel K."/>
        </authorList>
    </citation>
    <scope>NUCLEOTIDE SEQUENCE</scope>
    <source>
        <strain evidence="2">Gfbio:e3339647-f889-4370-9287-4fb5cb688e4c:AG394J04_GoMArc1</strain>
    </source>
</reference>
<name>A0A811T5J3_9EURY</name>
<dbReference type="PANTHER" id="PTHR43000">
    <property type="entry name" value="DTDP-D-GLUCOSE 4,6-DEHYDRATASE-RELATED"/>
    <property type="match status" value="1"/>
</dbReference>
<gene>
    <name evidence="2" type="primary">gmd_2</name>
    <name evidence="2" type="ORF">FFODKBPE_00105</name>
</gene>
<accession>A0A811T5J3</accession>
<dbReference type="SUPFAM" id="SSF51735">
    <property type="entry name" value="NAD(P)-binding Rossmann-fold domains"/>
    <property type="match status" value="1"/>
</dbReference>
<feature type="domain" description="NAD(P)-binding" evidence="1">
    <location>
        <begin position="5"/>
        <end position="305"/>
    </location>
</feature>
<dbReference type="EMBL" id="CAJHIP010000002">
    <property type="protein sequence ID" value="CAD6491168.1"/>
    <property type="molecule type" value="Genomic_DNA"/>
</dbReference>
<dbReference type="Gene3D" id="3.90.25.10">
    <property type="entry name" value="UDP-galactose 4-epimerase, domain 1"/>
    <property type="match status" value="1"/>
</dbReference>
<dbReference type="GO" id="GO:0008446">
    <property type="term" value="F:GDP-mannose 4,6-dehydratase activity"/>
    <property type="evidence" value="ECO:0007669"/>
    <property type="project" value="UniProtKB-EC"/>
</dbReference>
<evidence type="ECO:0000313" key="3">
    <source>
        <dbReference type="Proteomes" id="UP000603056"/>
    </source>
</evidence>
<sequence length="316" mass="35542">MTIYLITGANGFCGRHLADVLEDGDSIVYGISRKIPDDLLIEHRHVKYEHCNLVDHASVFNILKKIKPDCVFHLAAESSVASSWKSPVNMLNNNVLSQVNIFEAVRELELPTRIIVACSSEEYGLINESDLPVNENCCFKPLSTYAVSKVAQDMLAYQYYKSYNMDIVRVRAFNLTGPGRSPNYALSSFAKQIADIEKGLTKNTILVGNLNVKRDYTDVRDAMKAYHKIASKAKSGTVYNLCSGKAHSLKDLLDTLVSLSTEDVNIEVDKLRFRPSDLPIMLGDNTKIKTEIDWAPEIDVYDTLNDLLNYWRAYNS</sequence>